<dbReference type="SUPFAM" id="SSF53098">
    <property type="entry name" value="Ribonuclease H-like"/>
    <property type="match status" value="1"/>
</dbReference>
<dbReference type="PANTHER" id="PTHR22891">
    <property type="entry name" value="EUKARYOTIC TRANSLATION INITIATION FACTOR 2C"/>
    <property type="match status" value="1"/>
</dbReference>
<comment type="similarity">
    <text evidence="1">Belongs to the argonaute family.</text>
</comment>
<comment type="caution">
    <text evidence="5">The sequence shown here is derived from an EMBL/GenBank/DDBJ whole genome shotgun (WGS) entry which is preliminary data.</text>
</comment>
<sequence length="861" mass="97279">MASGNPENPGFGQVTDHASPLGSGRVIHESLRLGELSRLVPVSPGTSAISGIYGFRKSGKSWMTKGAAMRRSRWVVLWTLKQKFKEIVDQVDERVTSKVRFAMELDAEASLAAMSVNEKPASELRYLTNLERQAEKTIKDAGGEVGKTVMPTRKRDIESDAQNREKLTTNVYGIAMKDNVLVYRFQVAINVFITRQGGMEASIDLLTKPTKDAILIERRDLRRDIFREFQNMADCPLSGSRCVYYDLESILFSLDPVALSKPDKNGFNADDIAIFENESAYLAIGCQKSVHFIEGPGNRDNACSASLVIQTTKTPFHMDGSLYEKAIKIIPKLRNIREDDRIKLEKVLKGLVLETHHGEKRQIFTIDGISKDTARTKHIPVNDHSISIEQYFKQNYGYVLSEPNIPLIEVGRSKDNIRYFPMEICNVADNQRVKVHEISPKMAQVIIRKSAVPPATLLEQNAKTAESLNLWNNNSLSLAGISVTKRPVDLNGRVLTPPKIRFQNGAINARPSDCTWQGSKFINPCKIGRWAAFAFLDERDKSRLRMHDFEEFLKRFVDESRLRGLQIEPRSFMPNILDNKTSEIEKTFAAALNQGVLYILAIHPDGAAGDLPHADIKYFERQYGIVTQCVALPTMLNVVQRNQRLTLQNIEPNRNENINVVSDIVTSCAEMFKKRRGHLPKRVIIYRGGCSDGEFQRILKYEIPLIKLALYAMECEPTITVLAVNKLQNIRFFKQDPGTVVDHTVTHPLFAEFYLNSHRAIQGTARTPKYTVLHDDNNMNMSQLEEMSFLLCFSHQIVFLPTSVPSPVYIADCYAKRGRALYQRWAARKGEQGDYKQLTNALCYASGKVFPGEFYGVRVNA</sequence>
<dbReference type="InterPro" id="IPR003100">
    <property type="entry name" value="PAZ_dom"/>
</dbReference>
<evidence type="ECO:0000259" key="3">
    <source>
        <dbReference type="PROSITE" id="PS50821"/>
    </source>
</evidence>
<evidence type="ECO:0000313" key="5">
    <source>
        <dbReference type="EMBL" id="KAI1697164.1"/>
    </source>
</evidence>
<dbReference type="InterPro" id="IPR003165">
    <property type="entry name" value="Piwi"/>
</dbReference>
<evidence type="ECO:0000256" key="2">
    <source>
        <dbReference type="SAM" id="MobiDB-lite"/>
    </source>
</evidence>
<dbReference type="InterPro" id="IPR012337">
    <property type="entry name" value="RNaseH-like_sf"/>
</dbReference>
<keyword evidence="6" id="KW-1185">Reference proteome</keyword>
<organism evidence="5 6">
    <name type="scientific">Ditylenchus destructor</name>
    <dbReference type="NCBI Taxonomy" id="166010"/>
    <lineage>
        <taxon>Eukaryota</taxon>
        <taxon>Metazoa</taxon>
        <taxon>Ecdysozoa</taxon>
        <taxon>Nematoda</taxon>
        <taxon>Chromadorea</taxon>
        <taxon>Rhabditida</taxon>
        <taxon>Tylenchina</taxon>
        <taxon>Tylenchomorpha</taxon>
        <taxon>Sphaerularioidea</taxon>
        <taxon>Anguinidae</taxon>
        <taxon>Anguininae</taxon>
        <taxon>Ditylenchus</taxon>
    </lineage>
</organism>
<dbReference type="Pfam" id="PF02171">
    <property type="entry name" value="Piwi"/>
    <property type="match status" value="1"/>
</dbReference>
<feature type="domain" description="PAZ" evidence="3">
    <location>
        <begin position="325"/>
        <end position="429"/>
    </location>
</feature>
<dbReference type="InterPro" id="IPR036085">
    <property type="entry name" value="PAZ_dom_sf"/>
</dbReference>
<dbReference type="SUPFAM" id="SSF101690">
    <property type="entry name" value="PAZ domain"/>
    <property type="match status" value="1"/>
</dbReference>
<dbReference type="GO" id="GO:0003723">
    <property type="term" value="F:RNA binding"/>
    <property type="evidence" value="ECO:0007669"/>
    <property type="project" value="InterPro"/>
</dbReference>
<dbReference type="SMART" id="SM00950">
    <property type="entry name" value="Piwi"/>
    <property type="match status" value="1"/>
</dbReference>
<reference evidence="5" key="1">
    <citation type="submission" date="2022-01" db="EMBL/GenBank/DDBJ databases">
        <title>Genome Sequence Resource for Two Populations of Ditylenchus destructor, the Migratory Endoparasitic Phytonematode.</title>
        <authorList>
            <person name="Zhang H."/>
            <person name="Lin R."/>
            <person name="Xie B."/>
        </authorList>
    </citation>
    <scope>NUCLEOTIDE SEQUENCE</scope>
    <source>
        <strain evidence="5">BazhouSP</strain>
    </source>
</reference>
<dbReference type="Pfam" id="PF02170">
    <property type="entry name" value="PAZ"/>
    <property type="match status" value="1"/>
</dbReference>
<proteinExistence type="inferred from homology"/>
<name>A0AAD4MJA9_9BILA</name>
<dbReference type="PROSITE" id="PS50821">
    <property type="entry name" value="PAZ"/>
    <property type="match status" value="1"/>
</dbReference>
<evidence type="ECO:0000259" key="4">
    <source>
        <dbReference type="PROSITE" id="PS50822"/>
    </source>
</evidence>
<evidence type="ECO:0000313" key="6">
    <source>
        <dbReference type="Proteomes" id="UP001201812"/>
    </source>
</evidence>
<dbReference type="SMART" id="SM00949">
    <property type="entry name" value="PAZ"/>
    <property type="match status" value="1"/>
</dbReference>
<dbReference type="Gene3D" id="2.170.260.10">
    <property type="entry name" value="paz domain"/>
    <property type="match status" value="1"/>
</dbReference>
<accession>A0AAD4MJA9</accession>
<gene>
    <name evidence="5" type="ORF">DdX_18648</name>
</gene>
<dbReference type="AlphaFoldDB" id="A0AAD4MJA9"/>
<dbReference type="EMBL" id="JAKKPZ010000283">
    <property type="protein sequence ID" value="KAI1697164.1"/>
    <property type="molecule type" value="Genomic_DNA"/>
</dbReference>
<protein>
    <submittedName>
        <fullName evidence="5">Piwi domain-containing protein</fullName>
    </submittedName>
</protein>
<dbReference type="Gene3D" id="3.30.420.10">
    <property type="entry name" value="Ribonuclease H-like superfamily/Ribonuclease H"/>
    <property type="match status" value="1"/>
</dbReference>
<feature type="region of interest" description="Disordered" evidence="2">
    <location>
        <begin position="1"/>
        <end position="20"/>
    </location>
</feature>
<dbReference type="PROSITE" id="PS50822">
    <property type="entry name" value="PIWI"/>
    <property type="match status" value="1"/>
</dbReference>
<dbReference type="CDD" id="cd02846">
    <property type="entry name" value="PAZ_argonaute_like"/>
    <property type="match status" value="1"/>
</dbReference>
<dbReference type="Proteomes" id="UP001201812">
    <property type="component" value="Unassembled WGS sequence"/>
</dbReference>
<evidence type="ECO:0000256" key="1">
    <source>
        <dbReference type="RuleBase" id="RU361178"/>
    </source>
</evidence>
<feature type="domain" description="Piwi" evidence="4">
    <location>
        <begin position="672"/>
        <end position="823"/>
    </location>
</feature>
<dbReference type="InterPro" id="IPR036397">
    <property type="entry name" value="RNaseH_sf"/>
</dbReference>